<gene>
    <name evidence="1" type="ORF">ST44_07275</name>
</gene>
<dbReference type="AlphaFoldDB" id="A0A0D0IZY4"/>
<accession>A0A0D0IZY4</accession>
<keyword evidence="2" id="KW-1185">Reference proteome</keyword>
<sequence>MLVIHPIDKTTEMLSILYEGLGARLIEADCSNKKMGHLLHHTSPSERIMLLGHGSDKGLYYRKNDKEEDFDGIIVGHSQAYYLRKHCGDIIGIWCHAMEFAKKEGLHGLFSGMIISEMSEAEEYGVATDKESMDRTNRIMFTQLRRLLDDGIPLHEIPERLKTLDTTQSELSRFNYERFYYL</sequence>
<evidence type="ECO:0000313" key="1">
    <source>
        <dbReference type="EMBL" id="KIP62588.1"/>
    </source>
</evidence>
<dbReference type="Proteomes" id="UP000032046">
    <property type="component" value="Unassembled WGS sequence"/>
</dbReference>
<protein>
    <submittedName>
        <fullName evidence="1">Uncharacterized protein</fullName>
    </submittedName>
</protein>
<organism evidence="1 2">
    <name type="scientific">Prevotella pectinovora</name>
    <dbReference type="NCBI Taxonomy" id="1602169"/>
    <lineage>
        <taxon>Bacteria</taxon>
        <taxon>Pseudomonadati</taxon>
        <taxon>Bacteroidota</taxon>
        <taxon>Bacteroidia</taxon>
        <taxon>Bacteroidales</taxon>
        <taxon>Prevotellaceae</taxon>
        <taxon>Prevotella</taxon>
    </lineage>
</organism>
<comment type="caution">
    <text evidence="1">The sequence shown here is derived from an EMBL/GenBank/DDBJ whole genome shotgun (WGS) entry which is preliminary data.</text>
</comment>
<name>A0A0D0IZY4_9BACT</name>
<evidence type="ECO:0000313" key="2">
    <source>
        <dbReference type="Proteomes" id="UP000032046"/>
    </source>
</evidence>
<reference evidence="1 2" key="1">
    <citation type="submission" date="2015-01" db="EMBL/GenBank/DDBJ databases">
        <title>Comparative genomics of non-oral Prevotella species.</title>
        <authorList>
            <person name="Accetto T."/>
            <person name="Nograsek B."/>
            <person name="Avgustin G."/>
        </authorList>
    </citation>
    <scope>NUCLEOTIDE SEQUENCE [LARGE SCALE GENOMIC DNA]</scope>
    <source>
        <strain evidence="1 2">P5-119</strain>
    </source>
</reference>
<dbReference type="EMBL" id="JXQK01000053">
    <property type="protein sequence ID" value="KIP62588.1"/>
    <property type="molecule type" value="Genomic_DNA"/>
</dbReference>
<dbReference type="RefSeq" id="WP_042519255.1">
    <property type="nucleotide sequence ID" value="NZ_JXQK01000053.1"/>
</dbReference>
<proteinExistence type="predicted"/>